<dbReference type="AlphaFoldDB" id="A0A1H9IJW7"/>
<keyword evidence="2" id="KW-0012">Acyltransferase</keyword>
<dbReference type="EMBL" id="FOEP01000012">
    <property type="protein sequence ID" value="SEQ75021.1"/>
    <property type="molecule type" value="Genomic_DNA"/>
</dbReference>
<proteinExistence type="predicted"/>
<feature type="domain" description="N-acetyltransferase" evidence="3">
    <location>
        <begin position="4"/>
        <end position="160"/>
    </location>
</feature>
<gene>
    <name evidence="4" type="ORF">SAMN04488092_11270</name>
</gene>
<dbReference type="Proteomes" id="UP000198634">
    <property type="component" value="Unassembled WGS sequence"/>
</dbReference>
<dbReference type="InterPro" id="IPR000182">
    <property type="entry name" value="GNAT_dom"/>
</dbReference>
<evidence type="ECO:0000259" key="3">
    <source>
        <dbReference type="PROSITE" id="PS51186"/>
    </source>
</evidence>
<evidence type="ECO:0000256" key="1">
    <source>
        <dbReference type="ARBA" id="ARBA00022679"/>
    </source>
</evidence>
<protein>
    <submittedName>
        <fullName evidence="4">Acetyltransferase (GNAT) family protein</fullName>
    </submittedName>
</protein>
<dbReference type="STRING" id="657014.SAMN04488092_11270"/>
<evidence type="ECO:0000313" key="5">
    <source>
        <dbReference type="Proteomes" id="UP000198634"/>
    </source>
</evidence>
<reference evidence="4 5" key="1">
    <citation type="submission" date="2016-10" db="EMBL/GenBank/DDBJ databases">
        <authorList>
            <person name="de Groot N.N."/>
        </authorList>
    </citation>
    <scope>NUCLEOTIDE SEQUENCE [LARGE SCALE GENOMIC DNA]</scope>
    <source>
        <strain evidence="4 5">DSM 22007</strain>
    </source>
</reference>
<dbReference type="Pfam" id="PF00583">
    <property type="entry name" value="Acetyltransf_1"/>
    <property type="match status" value="1"/>
</dbReference>
<accession>A0A1H9IJW7</accession>
<keyword evidence="1 4" id="KW-0808">Transferase</keyword>
<evidence type="ECO:0000256" key="2">
    <source>
        <dbReference type="ARBA" id="ARBA00023315"/>
    </source>
</evidence>
<dbReference type="InterPro" id="IPR051016">
    <property type="entry name" value="Diverse_Substrate_AcTransf"/>
</dbReference>
<dbReference type="CDD" id="cd04301">
    <property type="entry name" value="NAT_SF"/>
    <property type="match status" value="1"/>
</dbReference>
<keyword evidence="5" id="KW-1185">Reference proteome</keyword>
<dbReference type="InterPro" id="IPR016181">
    <property type="entry name" value="Acyl_CoA_acyltransferase"/>
</dbReference>
<name>A0A1H9IJW7_9RHOB</name>
<dbReference type="GO" id="GO:0008080">
    <property type="term" value="F:N-acetyltransferase activity"/>
    <property type="evidence" value="ECO:0007669"/>
    <property type="project" value="TreeGrafter"/>
</dbReference>
<dbReference type="PANTHER" id="PTHR10545:SF29">
    <property type="entry name" value="GH14572P-RELATED"/>
    <property type="match status" value="1"/>
</dbReference>
<dbReference type="Gene3D" id="3.40.630.30">
    <property type="match status" value="1"/>
</dbReference>
<dbReference type="PANTHER" id="PTHR10545">
    <property type="entry name" value="DIAMINE N-ACETYLTRANSFERASE"/>
    <property type="match status" value="1"/>
</dbReference>
<dbReference type="SUPFAM" id="SSF55729">
    <property type="entry name" value="Acyl-CoA N-acyltransferases (Nat)"/>
    <property type="match status" value="1"/>
</dbReference>
<dbReference type="PROSITE" id="PS51186">
    <property type="entry name" value="GNAT"/>
    <property type="match status" value="1"/>
</dbReference>
<evidence type="ECO:0000313" key="4">
    <source>
        <dbReference type="EMBL" id="SEQ75021.1"/>
    </source>
</evidence>
<dbReference type="OrthoDB" id="9805924at2"/>
<organism evidence="4 5">
    <name type="scientific">Thalassovita taeanensis</name>
    <dbReference type="NCBI Taxonomy" id="657014"/>
    <lineage>
        <taxon>Bacteria</taxon>
        <taxon>Pseudomonadati</taxon>
        <taxon>Pseudomonadota</taxon>
        <taxon>Alphaproteobacteria</taxon>
        <taxon>Rhodobacterales</taxon>
        <taxon>Roseobacteraceae</taxon>
        <taxon>Thalassovita</taxon>
    </lineage>
</organism>
<sequence length="160" mass="17205">MTQIEFRQAELDDATRLNAALRRLSETMGDSHLASGTDLARAAFGPVPAFYAVLAEVDGALVGVAVYSPFYSTIRAAAGAYVSDLWVDDTMRGQGLGPRLLAAVRDRAKVQWDAGFLRLAVYEDNPRAVAFYTRLGFAPMPGDIYMTLEGKALGAVGAQQ</sequence>
<dbReference type="RefSeq" id="WP_090270614.1">
    <property type="nucleotide sequence ID" value="NZ_FOEP01000012.1"/>
</dbReference>